<evidence type="ECO:0000313" key="5">
    <source>
        <dbReference type="Proteomes" id="UP000515153"/>
    </source>
</evidence>
<dbReference type="GO" id="GO:0016192">
    <property type="term" value="P:vesicle-mediated transport"/>
    <property type="evidence" value="ECO:0007669"/>
    <property type="project" value="UniProtKB-ARBA"/>
</dbReference>
<dbReference type="PROSITE" id="PS50179">
    <property type="entry name" value="VHS"/>
    <property type="match status" value="1"/>
</dbReference>
<reference evidence="6" key="1">
    <citation type="journal article" date="2019" name="Mol. Biol. Evol.">
        <title>Blast fungal genomes show frequent chromosomal changes, gene gains and losses, and effector gene turnover.</title>
        <authorList>
            <person name="Gomez Luciano L.B."/>
            <person name="Jason Tsai I."/>
            <person name="Chuma I."/>
            <person name="Tosa Y."/>
            <person name="Chen Y.H."/>
            <person name="Li J.Y."/>
            <person name="Li M.Y."/>
            <person name="Jade Lu M.Y."/>
            <person name="Nakayashiki H."/>
            <person name="Li W.H."/>
        </authorList>
    </citation>
    <scope>NUCLEOTIDE SEQUENCE</scope>
    <source>
        <strain evidence="6">NI907</strain>
    </source>
</reference>
<dbReference type="GO" id="GO:0007034">
    <property type="term" value="P:vacuolar transport"/>
    <property type="evidence" value="ECO:0007669"/>
    <property type="project" value="UniProtKB-ARBA"/>
</dbReference>
<evidence type="ECO:0000256" key="1">
    <source>
        <dbReference type="ARBA" id="ARBA00011446"/>
    </source>
</evidence>
<dbReference type="GO" id="GO:0031124">
    <property type="term" value="P:mRNA 3'-end processing"/>
    <property type="evidence" value="ECO:0007669"/>
    <property type="project" value="InterPro"/>
</dbReference>
<dbReference type="SUPFAM" id="SSF48464">
    <property type="entry name" value="ENTH/VHS domain"/>
    <property type="match status" value="1"/>
</dbReference>
<gene>
    <name evidence="6" type="ORF">PgNI_00216</name>
</gene>
<accession>A0A6P8BLA2</accession>
<dbReference type="GO" id="GO:0000993">
    <property type="term" value="F:RNA polymerase II complex binding"/>
    <property type="evidence" value="ECO:0007669"/>
    <property type="project" value="InterPro"/>
</dbReference>
<dbReference type="Pfam" id="PF11526">
    <property type="entry name" value="Pfc11_Clp1_ID"/>
    <property type="match status" value="1"/>
</dbReference>
<dbReference type="KEGG" id="pgri:PgNI_00216"/>
<feature type="domain" description="CID" evidence="4">
    <location>
        <begin position="6"/>
        <end position="144"/>
    </location>
</feature>
<dbReference type="InterPro" id="IPR006569">
    <property type="entry name" value="CID_dom"/>
</dbReference>
<dbReference type="SMART" id="SM00582">
    <property type="entry name" value="RPR"/>
    <property type="match status" value="1"/>
</dbReference>
<dbReference type="Proteomes" id="UP000515153">
    <property type="component" value="Unplaced"/>
</dbReference>
<dbReference type="InterPro" id="IPR054127">
    <property type="entry name" value="Pcf11_C"/>
</dbReference>
<dbReference type="PROSITE" id="PS51391">
    <property type="entry name" value="CID"/>
    <property type="match status" value="1"/>
</dbReference>
<feature type="region of interest" description="Disordered" evidence="2">
    <location>
        <begin position="160"/>
        <end position="259"/>
    </location>
</feature>
<organism evidence="5 6">
    <name type="scientific">Pyricularia grisea</name>
    <name type="common">Crabgrass-specific blast fungus</name>
    <name type="synonym">Magnaporthe grisea</name>
    <dbReference type="NCBI Taxonomy" id="148305"/>
    <lineage>
        <taxon>Eukaryota</taxon>
        <taxon>Fungi</taxon>
        <taxon>Dikarya</taxon>
        <taxon>Ascomycota</taxon>
        <taxon>Pezizomycotina</taxon>
        <taxon>Sordariomycetes</taxon>
        <taxon>Sordariomycetidae</taxon>
        <taxon>Magnaporthales</taxon>
        <taxon>Pyriculariaceae</taxon>
        <taxon>Pyricularia</taxon>
    </lineage>
</organism>
<dbReference type="Pfam" id="PF21936">
    <property type="entry name" value="Pcf11_C"/>
    <property type="match status" value="1"/>
</dbReference>
<dbReference type="GO" id="GO:0005849">
    <property type="term" value="C:mRNA cleavage factor complex"/>
    <property type="evidence" value="ECO:0007669"/>
    <property type="project" value="InterPro"/>
</dbReference>
<dbReference type="GO" id="GO:0043130">
    <property type="term" value="F:ubiquitin binding"/>
    <property type="evidence" value="ECO:0007669"/>
    <property type="project" value="InterPro"/>
</dbReference>
<evidence type="ECO:0000259" key="4">
    <source>
        <dbReference type="PROSITE" id="PS51391"/>
    </source>
</evidence>
<feature type="compositionally biased region" description="Low complexity" evidence="2">
    <location>
        <begin position="571"/>
        <end position="601"/>
    </location>
</feature>
<feature type="compositionally biased region" description="Pro residues" evidence="2">
    <location>
        <begin position="234"/>
        <end position="253"/>
    </location>
</feature>
<dbReference type="AlphaFoldDB" id="A0A6P8BLA2"/>
<dbReference type="GO" id="GO:0003729">
    <property type="term" value="F:mRNA binding"/>
    <property type="evidence" value="ECO:0007669"/>
    <property type="project" value="InterPro"/>
</dbReference>
<protein>
    <recommendedName>
        <fullName evidence="7">CID domain-containing protein</fullName>
    </recommendedName>
</protein>
<comment type="subunit">
    <text evidence="1">Component of the ESCRT-0 complex composed of HSE1 and VPS27.</text>
</comment>
<dbReference type="InterPro" id="IPR008942">
    <property type="entry name" value="ENTH_VHS"/>
</dbReference>
<dbReference type="InterPro" id="IPR047415">
    <property type="entry name" value="Pcf11_CID"/>
</dbReference>
<dbReference type="RefSeq" id="XP_030987809.1">
    <property type="nucleotide sequence ID" value="XM_031120298.1"/>
</dbReference>
<dbReference type="GO" id="GO:0006369">
    <property type="term" value="P:termination of RNA polymerase II transcription"/>
    <property type="evidence" value="ECO:0007669"/>
    <property type="project" value="InterPro"/>
</dbReference>
<dbReference type="Gene3D" id="1.25.40.90">
    <property type="match status" value="1"/>
</dbReference>
<dbReference type="Pfam" id="PF04818">
    <property type="entry name" value="CID"/>
    <property type="match status" value="1"/>
</dbReference>
<evidence type="ECO:0008006" key="7">
    <source>
        <dbReference type="Google" id="ProtNLM"/>
    </source>
</evidence>
<dbReference type="FunFam" id="1.25.40.90:FF:000016">
    <property type="entry name" value="mRNA cleavage factor complex component Pcf11"/>
    <property type="match status" value="1"/>
</dbReference>
<proteinExistence type="predicted"/>
<dbReference type="PANTHER" id="PTHR15921:SF3">
    <property type="entry name" value="PRE-MRNA CLEAVAGE COMPLEX 2 PROTEIN PCF11"/>
    <property type="match status" value="1"/>
</dbReference>
<reference evidence="6" key="2">
    <citation type="submission" date="2019-10" db="EMBL/GenBank/DDBJ databases">
        <authorList>
            <consortium name="NCBI Genome Project"/>
        </authorList>
    </citation>
    <scope>NUCLEOTIDE SEQUENCE</scope>
    <source>
        <strain evidence="6">NI907</strain>
    </source>
</reference>
<keyword evidence="5" id="KW-1185">Reference proteome</keyword>
<feature type="domain" description="VHS" evidence="3">
    <location>
        <begin position="34"/>
        <end position="170"/>
    </location>
</feature>
<name>A0A6P8BLA2_PYRGI</name>
<evidence type="ECO:0000256" key="2">
    <source>
        <dbReference type="SAM" id="MobiDB-lite"/>
    </source>
</evidence>
<dbReference type="InterPro" id="IPR045154">
    <property type="entry name" value="PCF11-like"/>
</dbReference>
<evidence type="ECO:0000313" key="6">
    <source>
        <dbReference type="RefSeq" id="XP_030987809.1"/>
    </source>
</evidence>
<feature type="region of interest" description="Disordered" evidence="2">
    <location>
        <begin position="567"/>
        <end position="614"/>
    </location>
</feature>
<dbReference type="InterPro" id="IPR021605">
    <property type="entry name" value="Pcf11_Clp1-ID"/>
</dbReference>
<dbReference type="OrthoDB" id="343582at2759"/>
<dbReference type="PANTHER" id="PTHR15921">
    <property type="entry name" value="PRE-MRNA CLEAVAGE COMPLEX II"/>
    <property type="match status" value="1"/>
</dbReference>
<dbReference type="CDD" id="cd16982">
    <property type="entry name" value="CID_Pcf11"/>
    <property type="match status" value="1"/>
</dbReference>
<dbReference type="GeneID" id="41955212"/>
<evidence type="ECO:0000259" key="3">
    <source>
        <dbReference type="PROSITE" id="PS50179"/>
    </source>
</evidence>
<dbReference type="InterPro" id="IPR002014">
    <property type="entry name" value="VHS_dom"/>
</dbReference>
<reference evidence="6" key="3">
    <citation type="submission" date="2025-08" db="UniProtKB">
        <authorList>
            <consortium name="RefSeq"/>
        </authorList>
    </citation>
    <scope>IDENTIFICATION</scope>
    <source>
        <strain evidence="6">NI907</strain>
    </source>
</reference>
<sequence>MSEEDHAAGVAEDYRDALEGLTSNARVEISNLTLIARENTESAHAIAEVLVDHIKQIHPPRKLPALYLLDSIVKNVGTPYTLFFGRKLYQTFMEAYASVDNATRRKMDEMLKTWKEPVPGSLDTRPVFPPEVVRPIENALIKARTSALQAQQEQMRNQHHLLGGRGRPPPPMMAQGMPYRETPTPPGVRGPNGYGQPYPPPNGRGPENPAHGQAYSTPQPHHQQGMPILSQSMPQPPPSAPAQLPFAPPPQAPTPDGISIEALSNDVSQLIASTRAEIARNPYDSSQQPKLDALLALQTLLQAGSLPRDQLVAVKSRIDDLSVRARGAAAVAAPPPAPAYTPTPPIVVPPIAPPPLSASAPPPATAGTPLSLDALLGQGALAALLARTPQQAVGVPPLPFVPPVATPPASLVALRSPPPQAPPAIPPPTDASALLAALRSKGILSGGPVPPVVAPTPVSHAPGLPSVIAPLAAPAHVETMGDIQLTTNSLKQPRLYLVNTLYDDLGKPCTQCGRRFRNDEAGRAAKTAHMDWHFRVAARIAEAEKKGQHRSYYVDVRDWVGSREAVDMDGHASQSQQSQQQQQQNQQQHHYQDQGPQATGSRGRGGIGGKRWIPVPDAGSNVNSVCPICQERFELKWLDEAQEWVWMDAVRPGGGDRVFHASCHSEVTGRGATPTPPVGMVLGKRKAEDAYAGRKIKKYDDLAY</sequence>
<dbReference type="GO" id="GO:0035091">
    <property type="term" value="F:phosphatidylinositol binding"/>
    <property type="evidence" value="ECO:0007669"/>
    <property type="project" value="InterPro"/>
</dbReference>
<dbReference type="GO" id="GO:0005737">
    <property type="term" value="C:cytoplasm"/>
    <property type="evidence" value="ECO:0007669"/>
    <property type="project" value="TreeGrafter"/>
</dbReference>